<keyword evidence="2" id="KW-1185">Reference proteome</keyword>
<protein>
    <submittedName>
        <fullName evidence="1">Uncharacterized protein</fullName>
    </submittedName>
</protein>
<organism evidence="1 2">
    <name type="scientific">Aphis craccivora</name>
    <name type="common">Cowpea aphid</name>
    <dbReference type="NCBI Taxonomy" id="307492"/>
    <lineage>
        <taxon>Eukaryota</taxon>
        <taxon>Metazoa</taxon>
        <taxon>Ecdysozoa</taxon>
        <taxon>Arthropoda</taxon>
        <taxon>Hexapoda</taxon>
        <taxon>Insecta</taxon>
        <taxon>Pterygota</taxon>
        <taxon>Neoptera</taxon>
        <taxon>Paraneoptera</taxon>
        <taxon>Hemiptera</taxon>
        <taxon>Sternorrhyncha</taxon>
        <taxon>Aphidomorpha</taxon>
        <taxon>Aphidoidea</taxon>
        <taxon>Aphididae</taxon>
        <taxon>Aphidini</taxon>
        <taxon>Aphis</taxon>
        <taxon>Aphis</taxon>
    </lineage>
</organism>
<dbReference type="AlphaFoldDB" id="A0A6G0Z420"/>
<gene>
    <name evidence="1" type="ORF">FWK35_00011808</name>
</gene>
<sequence length="192" mass="23101">MFTSTIQWLMYSVKTLKNILLRMVQYTDFLYVQDSGQNLQQKQYTQLCFLDEPSCWFFIIFEKIILNLDVEQWLTLMCENNYNAIINNLQTRCKLRYSVNVKQSSIILHSNENYITLSHIDLYRLKQLQHCIDLYIIEKQKKFPSHQKTFDTVYSLIMADVNGLPSSCRQNEFTNQYIQNTEFQNFRKQKNK</sequence>
<reference evidence="1 2" key="1">
    <citation type="submission" date="2019-08" db="EMBL/GenBank/DDBJ databases">
        <title>Whole genome of Aphis craccivora.</title>
        <authorList>
            <person name="Voronova N.V."/>
            <person name="Shulinski R.S."/>
            <person name="Bandarenka Y.V."/>
            <person name="Zhorov D.G."/>
            <person name="Warner D."/>
        </authorList>
    </citation>
    <scope>NUCLEOTIDE SEQUENCE [LARGE SCALE GENOMIC DNA]</scope>
    <source>
        <strain evidence="1">180601</strain>
        <tissue evidence="1">Whole Body</tissue>
    </source>
</reference>
<comment type="caution">
    <text evidence="1">The sequence shown here is derived from an EMBL/GenBank/DDBJ whole genome shotgun (WGS) entry which is preliminary data.</text>
</comment>
<evidence type="ECO:0000313" key="1">
    <source>
        <dbReference type="EMBL" id="KAF0765142.1"/>
    </source>
</evidence>
<name>A0A6G0Z420_APHCR</name>
<evidence type="ECO:0000313" key="2">
    <source>
        <dbReference type="Proteomes" id="UP000478052"/>
    </source>
</evidence>
<proteinExistence type="predicted"/>
<dbReference type="Proteomes" id="UP000478052">
    <property type="component" value="Unassembled WGS sequence"/>
</dbReference>
<accession>A0A6G0Z420</accession>
<dbReference type="EMBL" id="VUJU01001474">
    <property type="protein sequence ID" value="KAF0765142.1"/>
    <property type="molecule type" value="Genomic_DNA"/>
</dbReference>
<dbReference type="OrthoDB" id="6613885at2759"/>